<accession>F7ZLH6</accession>
<reference evidence="1 2" key="1">
    <citation type="journal article" date="2011" name="BMC Genomics">
        <title>Comparative genome analysis and genome-guided physiological analysis of Roseobacter litoralis.</title>
        <authorList>
            <person name="Kalhoefer D."/>
            <person name="Thole S."/>
            <person name="Voget S."/>
            <person name="Lehmann R."/>
            <person name="Liesegang H."/>
            <person name="Wollher A."/>
            <person name="Daniel R."/>
            <person name="Simon M."/>
            <person name="Brinkhoff T."/>
        </authorList>
    </citation>
    <scope>NUCLEOTIDE SEQUENCE [LARGE SCALE GENOMIC DNA]</scope>
    <source>
        <strain evidence="2">ATCC 49566 / DSM 6996 / JCM 21268 / NBRC 15278 / OCh 149</strain>
    </source>
</reference>
<organism evidence="1 2">
    <name type="scientific">Roseobacter litoralis (strain ATCC 49566 / DSM 6996 / JCM 21268 / NBRC 15278 / OCh 149)</name>
    <dbReference type="NCBI Taxonomy" id="391595"/>
    <lineage>
        <taxon>Bacteria</taxon>
        <taxon>Pseudomonadati</taxon>
        <taxon>Pseudomonadota</taxon>
        <taxon>Alphaproteobacteria</taxon>
        <taxon>Rhodobacterales</taxon>
        <taxon>Roseobacteraceae</taxon>
        <taxon>Roseobacter</taxon>
    </lineage>
</organism>
<evidence type="ECO:0000313" key="1">
    <source>
        <dbReference type="EMBL" id="AEI92836.1"/>
    </source>
</evidence>
<sequence>MPSKSLISRRHLLLGAFAIFTLPTYLRAAPQTLSALQSGGHVIYFRHGATTWSGVDNINWPRARQRLLSGAGIEQSRMIGDAFKRHAIPVGAVLASPFARCRDMAEIAFGRVEERMELLGLLSDEQGRAARIAYLRDRLRLPPQDGANRIIISHTSNIATVANVRLAEGEGAIIRPNGSGFTVLETPMPQDW</sequence>
<dbReference type="InterPro" id="IPR013078">
    <property type="entry name" value="His_Pase_superF_clade-1"/>
</dbReference>
<gene>
    <name evidence="1" type="ordered locus">RLO149_c008090</name>
</gene>
<dbReference type="Proteomes" id="UP000001353">
    <property type="component" value="Chromosome"/>
</dbReference>
<dbReference type="AlphaFoldDB" id="F7ZLH6"/>
<dbReference type="KEGG" id="rli:RLO149_c008090"/>
<keyword evidence="2" id="KW-1185">Reference proteome</keyword>
<dbReference type="Pfam" id="PF00300">
    <property type="entry name" value="His_Phos_1"/>
    <property type="match status" value="1"/>
</dbReference>
<evidence type="ECO:0000313" key="2">
    <source>
        <dbReference type="Proteomes" id="UP000001353"/>
    </source>
</evidence>
<protein>
    <submittedName>
        <fullName evidence="1">Phosphoglycerate mutase-like protein</fullName>
    </submittedName>
</protein>
<dbReference type="CDD" id="cd07040">
    <property type="entry name" value="HP"/>
    <property type="match status" value="1"/>
</dbReference>
<proteinExistence type="predicted"/>
<dbReference type="RefSeq" id="WP_013960776.1">
    <property type="nucleotide sequence ID" value="NC_015730.1"/>
</dbReference>
<name>F7ZLH6_ROSLO</name>
<dbReference type="STRING" id="391595.RLO149_c008090"/>
<dbReference type="EMBL" id="CP002623">
    <property type="protein sequence ID" value="AEI92836.1"/>
    <property type="molecule type" value="Genomic_DNA"/>
</dbReference>
<dbReference type="SUPFAM" id="SSF53254">
    <property type="entry name" value="Phosphoglycerate mutase-like"/>
    <property type="match status" value="1"/>
</dbReference>
<dbReference type="Gene3D" id="3.40.50.1240">
    <property type="entry name" value="Phosphoglycerate mutase-like"/>
    <property type="match status" value="1"/>
</dbReference>
<dbReference type="eggNOG" id="COG2062">
    <property type="taxonomic scope" value="Bacteria"/>
</dbReference>
<dbReference type="HOGENOM" id="CLU_076038_0_1_5"/>
<dbReference type="OrthoDB" id="2237472at2"/>
<dbReference type="InterPro" id="IPR029033">
    <property type="entry name" value="His_PPase_superfam"/>
</dbReference>